<dbReference type="InterPro" id="IPR056091">
    <property type="entry name" value="DUF7674"/>
</dbReference>
<dbReference type="Proteomes" id="UP000199656">
    <property type="component" value="Unassembled WGS sequence"/>
</dbReference>
<accession>A0A1H4G4D0</accession>
<keyword evidence="3" id="KW-1185">Reference proteome</keyword>
<dbReference type="EMBL" id="FNRL01000032">
    <property type="protein sequence ID" value="SEB04445.1"/>
    <property type="molecule type" value="Genomic_DNA"/>
</dbReference>
<evidence type="ECO:0000313" key="3">
    <source>
        <dbReference type="Proteomes" id="UP000199656"/>
    </source>
</evidence>
<organism evidence="2 3">
    <name type="scientific">Chitinophaga terrae</name>
    <name type="common">ex Kim and Jung 2007</name>
    <dbReference type="NCBI Taxonomy" id="408074"/>
    <lineage>
        <taxon>Bacteria</taxon>
        <taxon>Pseudomonadati</taxon>
        <taxon>Bacteroidota</taxon>
        <taxon>Chitinophagia</taxon>
        <taxon>Chitinophagales</taxon>
        <taxon>Chitinophagaceae</taxon>
        <taxon>Chitinophaga</taxon>
    </lineage>
</organism>
<evidence type="ECO:0000259" key="1">
    <source>
        <dbReference type="Pfam" id="PF24722"/>
    </source>
</evidence>
<gene>
    <name evidence="2" type="ORF">SAMN05660909_04944</name>
</gene>
<proteinExistence type="predicted"/>
<name>A0A1H4G4D0_9BACT</name>
<dbReference type="STRING" id="408074.SAMN05660909_04944"/>
<reference evidence="3" key="1">
    <citation type="submission" date="2016-10" db="EMBL/GenBank/DDBJ databases">
        <authorList>
            <person name="Varghese N."/>
            <person name="Submissions S."/>
        </authorList>
    </citation>
    <scope>NUCLEOTIDE SEQUENCE [LARGE SCALE GENOMIC DNA]</scope>
    <source>
        <strain evidence="3">DSM 23920</strain>
    </source>
</reference>
<feature type="domain" description="DUF7674" evidence="1">
    <location>
        <begin position="3"/>
        <end position="100"/>
    </location>
</feature>
<dbReference type="AlphaFoldDB" id="A0A1H4G4D0"/>
<sequence length="104" mass="11285">MLIRSQLPGISFPANGQPAGKVAVSKVINAFADYTGRMIRSGSLGEVKRCFTMAGVLYKNGSSTLRNAIEGVFVYALSPLLLKKHQALLPLALRNVRIQQLQTI</sequence>
<evidence type="ECO:0000313" key="2">
    <source>
        <dbReference type="EMBL" id="SEB04445.1"/>
    </source>
</evidence>
<protein>
    <recommendedName>
        <fullName evidence="1">DUF7674 domain-containing protein</fullName>
    </recommendedName>
</protein>
<dbReference type="Pfam" id="PF24722">
    <property type="entry name" value="DUF7674"/>
    <property type="match status" value="1"/>
</dbReference>